<feature type="region of interest" description="Disordered" evidence="1">
    <location>
        <begin position="1"/>
        <end position="132"/>
    </location>
</feature>
<proteinExistence type="predicted"/>
<gene>
    <name evidence="2" type="ORF">F5878DRAFT_722154</name>
</gene>
<name>A0AA38PGH8_9AGAR</name>
<dbReference type="Proteomes" id="UP001163846">
    <property type="component" value="Unassembled WGS sequence"/>
</dbReference>
<comment type="caution">
    <text evidence="2">The sequence shown here is derived from an EMBL/GenBank/DDBJ whole genome shotgun (WGS) entry which is preliminary data.</text>
</comment>
<feature type="compositionally biased region" description="Basic and acidic residues" evidence="1">
    <location>
        <begin position="47"/>
        <end position="56"/>
    </location>
</feature>
<feature type="region of interest" description="Disordered" evidence="1">
    <location>
        <begin position="466"/>
        <end position="492"/>
    </location>
</feature>
<protein>
    <submittedName>
        <fullName evidence="2">Uncharacterized protein</fullName>
    </submittedName>
</protein>
<organism evidence="2 3">
    <name type="scientific">Lentinula raphanica</name>
    <dbReference type="NCBI Taxonomy" id="153919"/>
    <lineage>
        <taxon>Eukaryota</taxon>
        <taxon>Fungi</taxon>
        <taxon>Dikarya</taxon>
        <taxon>Basidiomycota</taxon>
        <taxon>Agaricomycotina</taxon>
        <taxon>Agaricomycetes</taxon>
        <taxon>Agaricomycetidae</taxon>
        <taxon>Agaricales</taxon>
        <taxon>Marasmiineae</taxon>
        <taxon>Omphalotaceae</taxon>
        <taxon>Lentinula</taxon>
    </lineage>
</organism>
<dbReference type="AlphaFoldDB" id="A0AA38PGH8"/>
<reference evidence="2" key="1">
    <citation type="submission" date="2022-08" db="EMBL/GenBank/DDBJ databases">
        <authorList>
            <consortium name="DOE Joint Genome Institute"/>
            <person name="Min B."/>
            <person name="Riley R."/>
            <person name="Sierra-Patev S."/>
            <person name="Naranjo-Ortiz M."/>
            <person name="Looney B."/>
            <person name="Konkel Z."/>
            <person name="Slot J.C."/>
            <person name="Sakamoto Y."/>
            <person name="Steenwyk J.L."/>
            <person name="Rokas A."/>
            <person name="Carro J."/>
            <person name="Camarero S."/>
            <person name="Ferreira P."/>
            <person name="Molpeceres G."/>
            <person name="Ruiz-Duenas F.J."/>
            <person name="Serrano A."/>
            <person name="Henrissat B."/>
            <person name="Drula E."/>
            <person name="Hughes K.W."/>
            <person name="Mata J.L."/>
            <person name="Ishikawa N.K."/>
            <person name="Vargas-Isla R."/>
            <person name="Ushijima S."/>
            <person name="Smith C.A."/>
            <person name="Ahrendt S."/>
            <person name="Andreopoulos W."/>
            <person name="He G."/>
            <person name="Labutti K."/>
            <person name="Lipzen A."/>
            <person name="Ng V."/>
            <person name="Sandor L."/>
            <person name="Barry K."/>
            <person name="Martinez A.T."/>
            <person name="Xiao Y."/>
            <person name="Gibbons J.G."/>
            <person name="Terashima K."/>
            <person name="Hibbett D.S."/>
            <person name="Grigoriev I.V."/>
        </authorList>
    </citation>
    <scope>NUCLEOTIDE SEQUENCE</scope>
    <source>
        <strain evidence="2">TFB9207</strain>
    </source>
</reference>
<evidence type="ECO:0000313" key="2">
    <source>
        <dbReference type="EMBL" id="KAJ3842513.1"/>
    </source>
</evidence>
<evidence type="ECO:0000313" key="3">
    <source>
        <dbReference type="Proteomes" id="UP001163846"/>
    </source>
</evidence>
<evidence type="ECO:0000256" key="1">
    <source>
        <dbReference type="SAM" id="MobiDB-lite"/>
    </source>
</evidence>
<sequence length="556" mass="60164">MASITSYFQRKPRKENVPTKRKQNATDRPAGSSKKAKVDSAPTTRHQLSERTKSLNKDGFNAASSSSSSAGTVGRATPPQRAYATPKSLAKPSSFRIHGSPNEIIDLTVGPSSAGELESNTEMNPFLRPTPKPINSNAIRSTAASSILPPTPYSSIRLNSFNVPNPQALSSATPSQSLARQASTLTINPTTPTRLTKGYLEVVPETPGSPSIRQLKAASSELPGLSQIPSSQSQQADIDFFSHKTGVSSGLPRETVDELSDPFQVPTSQSQEVEIDFTTKNEDALIGAITKDITEVPTSQTQEVEVDLSAYGRHDVEQLLSDDSIVPCSQSQDIEGIFLAAVSPRRKRVLREIEEGKRMVAATESLSGLVSQFQSEHIRNPQLSSDLGLSDQSGKLEGDIANTTVRAEDISFEITKDNFSKPEAQQHTDSDQVIVPIDEEDIQSLFDSQELHNVVHDASAHAVNAHQHHDEATVLPPKPSQASSVTESDSGDDQWMLQAQQLPHSGIVTHTDEGDGAFDRLPSSQPEVQSWQTDVSSYPFPQAALDFLDMLEEGPD</sequence>
<dbReference type="EMBL" id="MU806003">
    <property type="protein sequence ID" value="KAJ3842513.1"/>
    <property type="molecule type" value="Genomic_DNA"/>
</dbReference>
<accession>A0AA38PGH8</accession>
<keyword evidence="3" id="KW-1185">Reference proteome</keyword>